<keyword evidence="5" id="KW-1185">Reference proteome</keyword>
<organism evidence="4 5">
    <name type="scientific">Astathelohania contejeani</name>
    <dbReference type="NCBI Taxonomy" id="164912"/>
    <lineage>
        <taxon>Eukaryota</taxon>
        <taxon>Fungi</taxon>
        <taxon>Fungi incertae sedis</taxon>
        <taxon>Microsporidia</taxon>
        <taxon>Astathelohaniidae</taxon>
        <taxon>Astathelohania</taxon>
    </lineage>
</organism>
<keyword evidence="2" id="KW-0418">Kinase</keyword>
<dbReference type="InterPro" id="IPR049160">
    <property type="entry name" value="PI4KB-PIK1_PIK"/>
</dbReference>
<dbReference type="Gene3D" id="1.10.1070.11">
    <property type="entry name" value="Phosphatidylinositol 3-/4-kinase, catalytic domain"/>
    <property type="match status" value="1"/>
</dbReference>
<comment type="caution">
    <text evidence="4">The sequence shown here is derived from an EMBL/GenBank/DDBJ whole genome shotgun (WGS) entry which is preliminary data.</text>
</comment>
<dbReference type="InterPro" id="IPR011009">
    <property type="entry name" value="Kinase-like_dom_sf"/>
</dbReference>
<dbReference type="PROSITE" id="PS00916">
    <property type="entry name" value="PI3_4_KINASE_2"/>
    <property type="match status" value="1"/>
</dbReference>
<dbReference type="Gene3D" id="3.30.1010.10">
    <property type="entry name" value="Phosphatidylinositol 3-kinase Catalytic Subunit, Chain A, domain 4"/>
    <property type="match status" value="1"/>
</dbReference>
<name>A0ABQ7HXF7_9MICR</name>
<dbReference type="InterPro" id="IPR018936">
    <property type="entry name" value="PI3/4_kinase_CS"/>
</dbReference>
<dbReference type="Proteomes" id="UP001516464">
    <property type="component" value="Unassembled WGS sequence"/>
</dbReference>
<dbReference type="InterPro" id="IPR015433">
    <property type="entry name" value="PI3/4_kinase"/>
</dbReference>
<dbReference type="SUPFAM" id="SSF56112">
    <property type="entry name" value="Protein kinase-like (PK-like)"/>
    <property type="match status" value="1"/>
</dbReference>
<feature type="domain" description="PI3K/PI4K catalytic" evidence="3">
    <location>
        <begin position="437"/>
        <end position="719"/>
    </location>
</feature>
<evidence type="ECO:0000256" key="2">
    <source>
        <dbReference type="ARBA" id="ARBA00022777"/>
    </source>
</evidence>
<evidence type="ECO:0000259" key="3">
    <source>
        <dbReference type="PROSITE" id="PS50290"/>
    </source>
</evidence>
<dbReference type="PROSITE" id="PS50290">
    <property type="entry name" value="PI3_4_KINASE_3"/>
    <property type="match status" value="1"/>
</dbReference>
<dbReference type="EMBL" id="SBIQ01000178">
    <property type="protein sequence ID" value="KAF7682800.1"/>
    <property type="molecule type" value="Genomic_DNA"/>
</dbReference>
<dbReference type="PANTHER" id="PTHR10048:SF22">
    <property type="entry name" value="PHOSPHATIDYLINOSITOL 4-KINASE BETA"/>
    <property type="match status" value="1"/>
</dbReference>
<proteinExistence type="predicted"/>
<dbReference type="SMART" id="SM00146">
    <property type="entry name" value="PI3Kc"/>
    <property type="match status" value="1"/>
</dbReference>
<sequence>MNQKPNLWLQKLFNSHYFNTSMIVLYLYKYPEIGLQHYLCDKLRGKLDVQSYIPELVQIMFHRCEGSISQPVYRFLIEKAKMSRKFALTVYFVLQCYDGLDVERKKWRDLMMWEIICNDEFVYYRVKNKQSLKIKREKWKKMKTNKAKKDIIEGEYIIKNKVENRNDISMHKNNLLRNKIGISFSYTLHRTKRICLCLSQPDLYGILFYFLKSTVFFNPQLFNALNLYESVFMHRINPSRKREGNRFDGTIFKTTPLLGNILFLDELVQISKRLKQLPRNLRQKALNIELAILNHNLPANLIIPFDKWKNELIVKIHVKESRILDSAENSPFLLVFEVADKIADFPNEINEEIINVGILLNQLSLVETKDTVNIKERVLESLKFINSGEMSNDKDDNIPPISESDNLELMLKPQSKKKFKIPRPSLFGFMKKDRMSVPLQLEDWKNKKKAISSNFKSLKGWNLRSVIIKSGNDLTKEMIATKLIKEIKNIFVEDKKKIYITDYQIYLIERNSGLIETIVDAYSVHQIKSVFDANSVNSSTNSTFLKNYFLAQFGSESGLEYKIAVENFLASLVGYSLVTYLLQVKDRHNGNILIDKEGHIIHIDFGFILGDHPGFTCFETAPFKFSGEYLDLLGDLIGEFKMRFIDGFMSLRKFSDRLSKIIEIMMGPQPANGLIDRFKMELDEKEIEAYIISLIDWSMRSMTTGLYDSYQYFSNGYLK</sequence>
<gene>
    <name evidence="4" type="primary">pi4kb</name>
    <name evidence="4" type="ORF">TCON_1987</name>
</gene>
<evidence type="ECO:0000313" key="4">
    <source>
        <dbReference type="EMBL" id="KAF7682800.1"/>
    </source>
</evidence>
<keyword evidence="1" id="KW-0808">Transferase</keyword>
<dbReference type="PANTHER" id="PTHR10048">
    <property type="entry name" value="PHOSPHATIDYLINOSITOL KINASE"/>
    <property type="match status" value="1"/>
</dbReference>
<dbReference type="Pfam" id="PF21245">
    <property type="entry name" value="PI4KB-PIK1_PIK"/>
    <property type="match status" value="1"/>
</dbReference>
<accession>A0ABQ7HXF7</accession>
<protein>
    <submittedName>
        <fullName evidence="4">Phosphatidylinositol 4-kinase beta</fullName>
    </submittedName>
</protein>
<dbReference type="Pfam" id="PF00454">
    <property type="entry name" value="PI3_PI4_kinase"/>
    <property type="match status" value="1"/>
</dbReference>
<dbReference type="InterPro" id="IPR000403">
    <property type="entry name" value="PI3/4_kinase_cat_dom"/>
</dbReference>
<evidence type="ECO:0000256" key="1">
    <source>
        <dbReference type="ARBA" id="ARBA00022679"/>
    </source>
</evidence>
<evidence type="ECO:0000313" key="5">
    <source>
        <dbReference type="Proteomes" id="UP001516464"/>
    </source>
</evidence>
<dbReference type="CDD" id="cd00893">
    <property type="entry name" value="PI4Kc_III"/>
    <property type="match status" value="1"/>
</dbReference>
<reference evidence="4 5" key="1">
    <citation type="submission" date="2019-01" db="EMBL/GenBank/DDBJ databases">
        <title>Genomes sequencing and comparative genomics of infectious freshwater microsporidia, Cucumispora dikerogammari and Thelohania contejeani.</title>
        <authorList>
            <person name="Cormier A."/>
            <person name="Giraud I."/>
            <person name="Wattier R."/>
            <person name="Teixeira M."/>
            <person name="Grandjean F."/>
            <person name="Rigaud T."/>
            <person name="Cordaux R."/>
        </authorList>
    </citation>
    <scope>NUCLEOTIDE SEQUENCE [LARGE SCALE GENOMIC DNA]</scope>
    <source>
        <strain evidence="4">T1</strain>
        <tissue evidence="4">Spores</tissue>
    </source>
</reference>
<dbReference type="InterPro" id="IPR036940">
    <property type="entry name" value="PI3/4_kinase_cat_sf"/>
</dbReference>